<protein>
    <submittedName>
        <fullName evidence="13">Putative cytochrome oxidase assembly protein</fullName>
    </submittedName>
</protein>
<sequence length="331" mass="35416">MTSDVSPARQTDPFRLRAALIANLVLQGTIIVSGGLVRLTGSGLGCPTWPECTPGSFTPVAKQAEGWHVYVEFGNRLMTFVLTAAAVWVVVAAHRHGRAVGGPESRRFRTWAWVPLAGIFGQAVVGGVIVLTKLDPRTVSPHFLLSVALVAYSAWLLAYYDKGCHPSRAVTSTLMRRLVVVVVSSFVLVVVLGTAVTGSGPHSGDAVENVRFGFDPLLTSRLHALSVWVFTAGALALVLISRRESRDSDRPGECPQEVPRWWTLTLLLVLCEGAVGYLQYFTGLPVVLVAFHMGLSAVLTAVVTFAVMAGRAPAAESVAVEVCDQSRARSV</sequence>
<evidence type="ECO:0000256" key="6">
    <source>
        <dbReference type="ARBA" id="ARBA00023002"/>
    </source>
</evidence>
<dbReference type="Pfam" id="PF02628">
    <property type="entry name" value="COX15-CtaA"/>
    <property type="match status" value="1"/>
</dbReference>
<evidence type="ECO:0000256" key="4">
    <source>
        <dbReference type="ARBA" id="ARBA00022723"/>
    </source>
</evidence>
<feature type="transmembrane region" description="Helical" evidence="12">
    <location>
        <begin position="286"/>
        <end position="307"/>
    </location>
</feature>
<evidence type="ECO:0000313" key="13">
    <source>
        <dbReference type="EMBL" id="GAB77196.1"/>
    </source>
</evidence>
<dbReference type="PANTHER" id="PTHR35457:SF1">
    <property type="entry name" value="HEME A SYNTHASE"/>
    <property type="match status" value="1"/>
</dbReference>
<evidence type="ECO:0000256" key="2">
    <source>
        <dbReference type="ARBA" id="ARBA00022475"/>
    </source>
</evidence>
<evidence type="ECO:0000256" key="11">
    <source>
        <dbReference type="ARBA" id="ARBA00023444"/>
    </source>
</evidence>
<dbReference type="GO" id="GO:0046872">
    <property type="term" value="F:metal ion binding"/>
    <property type="evidence" value="ECO:0007669"/>
    <property type="project" value="UniProtKB-KW"/>
</dbReference>
<dbReference type="GO" id="GO:0016020">
    <property type="term" value="C:membrane"/>
    <property type="evidence" value="ECO:0007669"/>
    <property type="project" value="UniProtKB-SubCell"/>
</dbReference>
<evidence type="ECO:0000256" key="7">
    <source>
        <dbReference type="ARBA" id="ARBA00023004"/>
    </source>
</evidence>
<comment type="subcellular location">
    <subcellularLocation>
        <location evidence="1">Membrane</location>
        <topology evidence="1">Multi-pass membrane protein</topology>
    </subcellularLocation>
</comment>
<proteinExistence type="predicted"/>
<comment type="caution">
    <text evidence="13">The sequence shown here is derived from an EMBL/GenBank/DDBJ whole genome shotgun (WGS) entry which is preliminary data.</text>
</comment>
<dbReference type="STRING" id="100225.SAMN05421595_1011"/>
<keyword evidence="9 12" id="KW-0472">Membrane</keyword>
<evidence type="ECO:0000313" key="14">
    <source>
        <dbReference type="Proteomes" id="UP000008495"/>
    </source>
</evidence>
<comment type="pathway">
    <text evidence="11">Porphyrin-containing compound metabolism.</text>
</comment>
<dbReference type="InterPro" id="IPR050450">
    <property type="entry name" value="COX15/CtaA_HemeA_synthase"/>
</dbReference>
<dbReference type="InterPro" id="IPR003780">
    <property type="entry name" value="COX15/CtaA_fam"/>
</dbReference>
<evidence type="ECO:0000256" key="3">
    <source>
        <dbReference type="ARBA" id="ARBA00022692"/>
    </source>
</evidence>
<dbReference type="eggNOG" id="COG1612">
    <property type="taxonomic scope" value="Bacteria"/>
</dbReference>
<feature type="transmembrane region" description="Helical" evidence="12">
    <location>
        <begin position="73"/>
        <end position="91"/>
    </location>
</feature>
<keyword evidence="3 12" id="KW-0812">Transmembrane</keyword>
<keyword evidence="7" id="KW-0408">Iron</keyword>
<keyword evidence="6" id="KW-0560">Oxidoreductase</keyword>
<dbReference type="PANTHER" id="PTHR35457">
    <property type="entry name" value="HEME A SYNTHASE"/>
    <property type="match status" value="1"/>
</dbReference>
<keyword evidence="5 12" id="KW-1133">Transmembrane helix</keyword>
<feature type="transmembrane region" description="Helical" evidence="12">
    <location>
        <begin position="111"/>
        <end position="131"/>
    </location>
</feature>
<keyword evidence="4" id="KW-0479">Metal-binding</keyword>
<keyword evidence="10" id="KW-1015">Disulfide bond</keyword>
<feature type="transmembrane region" description="Helical" evidence="12">
    <location>
        <begin position="261"/>
        <end position="280"/>
    </location>
</feature>
<dbReference type="Proteomes" id="UP000008495">
    <property type="component" value="Unassembled WGS sequence"/>
</dbReference>
<evidence type="ECO:0000256" key="8">
    <source>
        <dbReference type="ARBA" id="ARBA00023133"/>
    </source>
</evidence>
<evidence type="ECO:0000256" key="1">
    <source>
        <dbReference type="ARBA" id="ARBA00004141"/>
    </source>
</evidence>
<name>K6ULF2_9MICO</name>
<evidence type="ECO:0000256" key="9">
    <source>
        <dbReference type="ARBA" id="ARBA00023136"/>
    </source>
</evidence>
<keyword evidence="2" id="KW-1003">Cell membrane</keyword>
<feature type="transmembrane region" description="Helical" evidence="12">
    <location>
        <begin position="180"/>
        <end position="200"/>
    </location>
</feature>
<keyword evidence="14" id="KW-1185">Reference proteome</keyword>
<evidence type="ECO:0000256" key="5">
    <source>
        <dbReference type="ARBA" id="ARBA00022989"/>
    </source>
</evidence>
<evidence type="ECO:0000256" key="10">
    <source>
        <dbReference type="ARBA" id="ARBA00023157"/>
    </source>
</evidence>
<dbReference type="AlphaFoldDB" id="K6ULF2"/>
<feature type="transmembrane region" description="Helical" evidence="12">
    <location>
        <begin position="220"/>
        <end position="240"/>
    </location>
</feature>
<feature type="transmembrane region" description="Helical" evidence="12">
    <location>
        <begin position="20"/>
        <end position="39"/>
    </location>
</feature>
<evidence type="ECO:0000256" key="12">
    <source>
        <dbReference type="SAM" id="Phobius"/>
    </source>
</evidence>
<gene>
    <name evidence="13" type="ORF">AUCHE_05_01010</name>
</gene>
<dbReference type="GO" id="GO:0016491">
    <property type="term" value="F:oxidoreductase activity"/>
    <property type="evidence" value="ECO:0007669"/>
    <property type="project" value="UniProtKB-KW"/>
</dbReference>
<feature type="transmembrane region" description="Helical" evidence="12">
    <location>
        <begin position="143"/>
        <end position="160"/>
    </location>
</feature>
<accession>K6ULF2</accession>
<reference evidence="13 14" key="1">
    <citation type="submission" date="2012-08" db="EMBL/GenBank/DDBJ databases">
        <title>Whole genome shotgun sequence of Austwickia chelonae NBRC 105200.</title>
        <authorList>
            <person name="Yoshida I."/>
            <person name="Hosoyama A."/>
            <person name="Tsuchikane K."/>
            <person name="Katsumata H."/>
            <person name="Ando Y."/>
            <person name="Ohji S."/>
            <person name="Hamada M."/>
            <person name="Tamura T."/>
            <person name="Yamazoe A."/>
            <person name="Yamazaki S."/>
            <person name="Fujita N."/>
        </authorList>
    </citation>
    <scope>NUCLEOTIDE SEQUENCE [LARGE SCALE GENOMIC DNA]</scope>
    <source>
        <strain evidence="13 14">NBRC 105200</strain>
    </source>
</reference>
<dbReference type="GO" id="GO:0006784">
    <property type="term" value="P:heme A biosynthetic process"/>
    <property type="evidence" value="ECO:0007669"/>
    <property type="project" value="InterPro"/>
</dbReference>
<keyword evidence="8" id="KW-0350">Heme biosynthesis</keyword>
<organism evidence="13 14">
    <name type="scientific">Austwickia chelonae NBRC 105200</name>
    <dbReference type="NCBI Taxonomy" id="1184607"/>
    <lineage>
        <taxon>Bacteria</taxon>
        <taxon>Bacillati</taxon>
        <taxon>Actinomycetota</taxon>
        <taxon>Actinomycetes</taxon>
        <taxon>Micrococcales</taxon>
        <taxon>Dermatophilaceae</taxon>
        <taxon>Austwickia</taxon>
    </lineage>
</organism>
<dbReference type="EMBL" id="BAGZ01000005">
    <property type="protein sequence ID" value="GAB77196.1"/>
    <property type="molecule type" value="Genomic_DNA"/>
</dbReference>